<dbReference type="EMBL" id="CP157897">
    <property type="protein sequence ID" value="XBT18852.1"/>
    <property type="molecule type" value="Genomic_DNA"/>
</dbReference>
<gene>
    <name evidence="3" type="ORF">ABPD24_00880</name>
</gene>
<accession>A0AAU7QSB2</accession>
<feature type="transmembrane region" description="Helical" evidence="1">
    <location>
        <begin position="243"/>
        <end position="264"/>
    </location>
</feature>
<dbReference type="AlphaFoldDB" id="A0AAU7QSB2"/>
<feature type="domain" description="Peptidase M16 C-terminal" evidence="2">
    <location>
        <begin position="160"/>
        <end position="222"/>
    </location>
</feature>
<reference evidence="3" key="1">
    <citation type="submission" date="2024-06" db="EMBL/GenBank/DDBJ databases">
        <title>Diversity, functionality, and evolutionary history of bacterial symbionts in false click beetles (Coleoptera, Throscidae).</title>
        <authorList>
            <person name="Wierz J.C."/>
            <person name="Malm H."/>
            <person name="Kaltenpoth M."/>
            <person name="Engl T."/>
        </authorList>
    </citation>
    <scope>NUCLEOTIDE SEQUENCE</scope>
    <source>
        <strain evidence="3">AspAUS03</strain>
    </source>
</reference>
<keyword evidence="1" id="KW-0812">Transmembrane</keyword>
<dbReference type="SUPFAM" id="SSF63411">
    <property type="entry name" value="LuxS/MPP-like metallohydrolase"/>
    <property type="match status" value="1"/>
</dbReference>
<protein>
    <submittedName>
        <fullName evidence="3">Insulinase family protein</fullName>
    </submittedName>
</protein>
<dbReference type="Pfam" id="PF05193">
    <property type="entry name" value="Peptidase_M16_C"/>
    <property type="match status" value="1"/>
</dbReference>
<evidence type="ECO:0000256" key="1">
    <source>
        <dbReference type="SAM" id="Phobius"/>
    </source>
</evidence>
<organism evidence="3">
    <name type="scientific">Candidatus Shikimatogenerans sp. AspAUS03</name>
    <dbReference type="NCBI Taxonomy" id="3158563"/>
    <lineage>
        <taxon>Bacteria</taxon>
        <taxon>Pseudomonadati</taxon>
        <taxon>Bacteroidota</taxon>
        <taxon>Flavobacteriia</taxon>
        <taxon>Flavobacteriales</taxon>
        <taxon>Candidatus Shikimatogenerans</taxon>
    </lineage>
</organism>
<keyword evidence="1" id="KW-0472">Membrane</keyword>
<sequence>MINFFNNKIKRYKLSNNLHFFFIKKNNNNIIQIEIKCQNLFIKNKYLLIFKLLFNEIILMGSKNFNIKNINKFIQKYILYYSFTLESIKIEFLKKNIKKVMFFFSDLIINHKFNNYKYFNKILKKFLIYYNIYINNPNYIFYDLNNILYKNIFKIKFLYKITLKDIKKIYNIYFKPNNLNFFILGNLRNQYIKLIIKKYFFLWNNKYKHNLLINNSIKYIYYIPYILNKKIIYIKFISIINKFNLKIIINLLILNYIINNIYVFKRFNKYIKNIFNNITINKLYLINIINIQLKLKNKYINKCNYKIYLYKYLIKIINKKTFQNIKKIFINNIIFDCNNCYKLFNNIYYIYTKYNILDLTKLIINLSFKKFYLFIYEIFYNNKYIDIFIGDKIYFKFIKYYLLNLKIKIKLLN</sequence>
<dbReference type="GO" id="GO:0046872">
    <property type="term" value="F:metal ion binding"/>
    <property type="evidence" value="ECO:0007669"/>
    <property type="project" value="InterPro"/>
</dbReference>
<evidence type="ECO:0000313" key="3">
    <source>
        <dbReference type="EMBL" id="XBT18852.1"/>
    </source>
</evidence>
<dbReference type="Gene3D" id="3.30.830.10">
    <property type="entry name" value="Metalloenzyme, LuxS/M16 peptidase-like"/>
    <property type="match status" value="1"/>
</dbReference>
<dbReference type="InterPro" id="IPR007863">
    <property type="entry name" value="Peptidase_M16_C"/>
</dbReference>
<name>A0AAU7QSB2_9FLAO</name>
<proteinExistence type="predicted"/>
<keyword evidence="1" id="KW-1133">Transmembrane helix</keyword>
<evidence type="ECO:0000259" key="2">
    <source>
        <dbReference type="Pfam" id="PF05193"/>
    </source>
</evidence>
<dbReference type="InterPro" id="IPR011249">
    <property type="entry name" value="Metalloenz_LuxS/M16"/>
</dbReference>